<accession>A0ABQ5VB37</accession>
<feature type="domain" description="DUF305" evidence="3">
    <location>
        <begin position="115"/>
        <end position="164"/>
    </location>
</feature>
<feature type="transmembrane region" description="Helical" evidence="2">
    <location>
        <begin position="31"/>
        <end position="51"/>
    </location>
</feature>
<keyword evidence="2" id="KW-0812">Transmembrane</keyword>
<comment type="caution">
    <text evidence="4">The sequence shown here is derived from an EMBL/GenBank/DDBJ whole genome shotgun (WGS) entry which is preliminary data.</text>
</comment>
<dbReference type="InterPro" id="IPR012347">
    <property type="entry name" value="Ferritin-like"/>
</dbReference>
<evidence type="ECO:0000259" key="3">
    <source>
        <dbReference type="Pfam" id="PF03713"/>
    </source>
</evidence>
<feature type="transmembrane region" description="Helical" evidence="2">
    <location>
        <begin position="91"/>
        <end position="109"/>
    </location>
</feature>
<gene>
    <name evidence="4" type="ORF">GCM10007853_17740</name>
</gene>
<reference evidence="4" key="1">
    <citation type="journal article" date="2014" name="Int. J. Syst. Evol. Microbiol.">
        <title>Complete genome of a new Firmicutes species belonging to the dominant human colonic microbiota ('Ruminococcus bicirculans') reveals two chromosomes and a selective capacity to utilize plant glucans.</title>
        <authorList>
            <consortium name="NISC Comparative Sequencing Program"/>
            <person name="Wegmann U."/>
            <person name="Louis P."/>
            <person name="Goesmann A."/>
            <person name="Henrissat B."/>
            <person name="Duncan S.H."/>
            <person name="Flint H.J."/>
        </authorList>
    </citation>
    <scope>NUCLEOTIDE SEQUENCE</scope>
    <source>
        <strain evidence="4">NBRC 108219</strain>
    </source>
</reference>
<proteinExistence type="predicted"/>
<reference evidence="4" key="2">
    <citation type="submission" date="2023-01" db="EMBL/GenBank/DDBJ databases">
        <title>Draft genome sequence of Algimonas ampicilliniresistens strain NBRC 108219.</title>
        <authorList>
            <person name="Sun Q."/>
            <person name="Mori K."/>
        </authorList>
    </citation>
    <scope>NUCLEOTIDE SEQUENCE</scope>
    <source>
        <strain evidence="4">NBRC 108219</strain>
    </source>
</reference>
<evidence type="ECO:0000313" key="5">
    <source>
        <dbReference type="Proteomes" id="UP001161391"/>
    </source>
</evidence>
<protein>
    <recommendedName>
        <fullName evidence="3">DUF305 domain-containing protein</fullName>
    </recommendedName>
</protein>
<dbReference type="Proteomes" id="UP001161391">
    <property type="component" value="Unassembled WGS sequence"/>
</dbReference>
<sequence>MTKTNDEQAEANAATTHAHGAMKHGSSYGRFLAMIATSTVIMLGLMYLNSYQLSHVRFSETRTYMALYMGGMMSLVMLAFMWGMYKDKAKSWAIVAGSVLLFAVALFLVRSQVTVQDRAWMKAMIPHHSIAILTSERAEIDDVRVRELANEIIDAQRREIAEMEWLIQDIKDNGKAATQAEADARPVPDFSTSDGQ</sequence>
<keyword evidence="5" id="KW-1185">Reference proteome</keyword>
<evidence type="ECO:0000313" key="4">
    <source>
        <dbReference type="EMBL" id="GLQ23900.1"/>
    </source>
</evidence>
<evidence type="ECO:0000256" key="1">
    <source>
        <dbReference type="SAM" id="MobiDB-lite"/>
    </source>
</evidence>
<organism evidence="4 5">
    <name type="scientific">Algimonas ampicilliniresistens</name>
    <dbReference type="NCBI Taxonomy" id="1298735"/>
    <lineage>
        <taxon>Bacteria</taxon>
        <taxon>Pseudomonadati</taxon>
        <taxon>Pseudomonadota</taxon>
        <taxon>Alphaproteobacteria</taxon>
        <taxon>Maricaulales</taxon>
        <taxon>Robiginitomaculaceae</taxon>
        <taxon>Algimonas</taxon>
    </lineage>
</organism>
<feature type="transmembrane region" description="Helical" evidence="2">
    <location>
        <begin position="63"/>
        <end position="85"/>
    </location>
</feature>
<dbReference type="Pfam" id="PF03713">
    <property type="entry name" value="DUF305"/>
    <property type="match status" value="1"/>
</dbReference>
<dbReference type="InterPro" id="IPR005183">
    <property type="entry name" value="DUF305_CopM-like"/>
</dbReference>
<evidence type="ECO:0000256" key="2">
    <source>
        <dbReference type="SAM" id="Phobius"/>
    </source>
</evidence>
<feature type="region of interest" description="Disordered" evidence="1">
    <location>
        <begin position="177"/>
        <end position="196"/>
    </location>
</feature>
<feature type="region of interest" description="Disordered" evidence="1">
    <location>
        <begin position="1"/>
        <end position="23"/>
    </location>
</feature>
<dbReference type="EMBL" id="BSNK01000002">
    <property type="protein sequence ID" value="GLQ23900.1"/>
    <property type="molecule type" value="Genomic_DNA"/>
</dbReference>
<keyword evidence="2" id="KW-0472">Membrane</keyword>
<name>A0ABQ5VB37_9PROT</name>
<keyword evidence="2" id="KW-1133">Transmembrane helix</keyword>
<dbReference type="Gene3D" id="1.20.1260.10">
    <property type="match status" value="1"/>
</dbReference>